<keyword evidence="7" id="KW-1185">Reference proteome</keyword>
<sequence>MPCIRPVARDRPPPKGVYKDEKSSVIQLINPSIDIDIDIEIDRMTAHINSKEQVEAILDKYDYFLFDCDGVLWLGDHLLPWVVETLDLLKQRGKSIVFVTNNSTKSRNDYLKKFAKLGIDGIKKQEVFGSSYASANYIDKILKLPKEQKIWVLGEQGIEQELSELGYKTIGGSDPAYNIQFDENHPDLNQLDDSVGAVIAGLTTNVNYLKLSITLQYLLKNNKSLPFIATNIDSTFPMKGKLMIGAGSIIETVSFASGRQPDAVCGKPNQSMMDSIKADNPPLQQSPARGLMIGDRLNTDMRFGLEGGLDTLLVLTAIALPTAQPTTHQQHHPLPTTHGPPPTLSGCNYNK</sequence>
<dbReference type="EMBL" id="JASBNA010000061">
    <property type="protein sequence ID" value="KAK7679299.1"/>
    <property type="molecule type" value="Genomic_DNA"/>
</dbReference>
<dbReference type="GO" id="GO:0005737">
    <property type="term" value="C:cytoplasm"/>
    <property type="evidence" value="ECO:0007669"/>
    <property type="project" value="TreeGrafter"/>
</dbReference>
<reference evidence="6 7" key="1">
    <citation type="submission" date="2022-09" db="EMBL/GenBank/DDBJ databases">
        <authorList>
            <person name="Palmer J.M."/>
        </authorList>
    </citation>
    <scope>NUCLEOTIDE SEQUENCE [LARGE SCALE GENOMIC DNA]</scope>
    <source>
        <strain evidence="6 7">DSM 7382</strain>
    </source>
</reference>
<dbReference type="PANTHER" id="PTHR19288">
    <property type="entry name" value="4-NITROPHENYLPHOSPHATASE-RELATED"/>
    <property type="match status" value="1"/>
</dbReference>
<evidence type="ECO:0000256" key="5">
    <source>
        <dbReference type="SAM" id="MobiDB-lite"/>
    </source>
</evidence>
<organism evidence="6 7">
    <name type="scientific">Cerrena zonata</name>
    <dbReference type="NCBI Taxonomy" id="2478898"/>
    <lineage>
        <taxon>Eukaryota</taxon>
        <taxon>Fungi</taxon>
        <taxon>Dikarya</taxon>
        <taxon>Basidiomycota</taxon>
        <taxon>Agaricomycotina</taxon>
        <taxon>Agaricomycetes</taxon>
        <taxon>Polyporales</taxon>
        <taxon>Cerrenaceae</taxon>
        <taxon>Cerrena</taxon>
    </lineage>
</organism>
<evidence type="ECO:0000256" key="1">
    <source>
        <dbReference type="ARBA" id="ARBA00022801"/>
    </source>
</evidence>
<feature type="region of interest" description="Disordered" evidence="5">
    <location>
        <begin position="325"/>
        <end position="351"/>
    </location>
</feature>
<accession>A0AAW0FM74</accession>
<protein>
    <recommendedName>
        <fullName evidence="4">4-nitrophenylphosphatase</fullName>
        <ecNumber evidence="3">3.1.3.41</ecNumber>
    </recommendedName>
</protein>
<evidence type="ECO:0000313" key="7">
    <source>
        <dbReference type="Proteomes" id="UP001385951"/>
    </source>
</evidence>
<dbReference type="NCBIfam" id="TIGR01460">
    <property type="entry name" value="HAD-SF-IIA"/>
    <property type="match status" value="1"/>
</dbReference>
<dbReference type="Proteomes" id="UP001385951">
    <property type="component" value="Unassembled WGS sequence"/>
</dbReference>
<dbReference type="PANTHER" id="PTHR19288:SF46">
    <property type="entry name" value="HALOACID DEHALOGENASE-LIKE HYDROLASE DOMAIN-CONTAINING PROTEIN 2"/>
    <property type="match status" value="1"/>
</dbReference>
<dbReference type="AlphaFoldDB" id="A0AAW0FM74"/>
<dbReference type="FunFam" id="3.40.50.1000:FF:000039">
    <property type="entry name" value="Phosphoglycolate phosphatase"/>
    <property type="match status" value="1"/>
</dbReference>
<comment type="catalytic activity">
    <reaction evidence="2">
        <text>4-nitrophenyl phosphate + H2O = 4-nitrophenol + phosphate + H(+)</text>
        <dbReference type="Rhea" id="RHEA:21664"/>
        <dbReference type="ChEBI" id="CHEBI:15377"/>
        <dbReference type="ChEBI" id="CHEBI:15378"/>
        <dbReference type="ChEBI" id="CHEBI:43474"/>
        <dbReference type="ChEBI" id="CHEBI:57917"/>
        <dbReference type="ChEBI" id="CHEBI:61146"/>
        <dbReference type="EC" id="3.1.3.41"/>
    </reaction>
</comment>
<dbReference type="GO" id="GO:0008967">
    <property type="term" value="F:phosphoglycolate phosphatase activity"/>
    <property type="evidence" value="ECO:0007669"/>
    <property type="project" value="TreeGrafter"/>
</dbReference>
<dbReference type="Pfam" id="PF13344">
    <property type="entry name" value="Hydrolase_6"/>
    <property type="match status" value="1"/>
</dbReference>
<dbReference type="InterPro" id="IPR036412">
    <property type="entry name" value="HAD-like_sf"/>
</dbReference>
<comment type="caution">
    <text evidence="6">The sequence shown here is derived from an EMBL/GenBank/DDBJ whole genome shotgun (WGS) entry which is preliminary data.</text>
</comment>
<dbReference type="InterPro" id="IPR006349">
    <property type="entry name" value="PGP_euk"/>
</dbReference>
<dbReference type="SUPFAM" id="SSF56784">
    <property type="entry name" value="HAD-like"/>
    <property type="match status" value="1"/>
</dbReference>
<name>A0AAW0FM74_9APHY</name>
<dbReference type="InterPro" id="IPR023214">
    <property type="entry name" value="HAD_sf"/>
</dbReference>
<dbReference type="Pfam" id="PF13242">
    <property type="entry name" value="Hydrolase_like"/>
    <property type="match status" value="1"/>
</dbReference>
<proteinExistence type="predicted"/>
<evidence type="ECO:0000256" key="2">
    <source>
        <dbReference type="ARBA" id="ARBA00050247"/>
    </source>
</evidence>
<evidence type="ECO:0000256" key="4">
    <source>
        <dbReference type="ARBA" id="ARBA00069197"/>
    </source>
</evidence>
<feature type="compositionally biased region" description="Low complexity" evidence="5">
    <location>
        <begin position="325"/>
        <end position="337"/>
    </location>
</feature>
<evidence type="ECO:0000256" key="3">
    <source>
        <dbReference type="ARBA" id="ARBA00066659"/>
    </source>
</evidence>
<dbReference type="NCBIfam" id="TIGR01452">
    <property type="entry name" value="PGP_euk"/>
    <property type="match status" value="1"/>
</dbReference>
<evidence type="ECO:0000313" key="6">
    <source>
        <dbReference type="EMBL" id="KAK7679299.1"/>
    </source>
</evidence>
<gene>
    <name evidence="6" type="ORF">QCA50_017686</name>
</gene>
<dbReference type="InterPro" id="IPR006357">
    <property type="entry name" value="HAD-SF_hydro_IIA"/>
</dbReference>
<dbReference type="GO" id="GO:0004035">
    <property type="term" value="F:alkaline phosphatase activity"/>
    <property type="evidence" value="ECO:0007669"/>
    <property type="project" value="TreeGrafter"/>
</dbReference>
<dbReference type="Gene3D" id="3.40.50.1000">
    <property type="entry name" value="HAD superfamily/HAD-like"/>
    <property type="match status" value="2"/>
</dbReference>
<keyword evidence="1" id="KW-0378">Hydrolase</keyword>
<dbReference type="EC" id="3.1.3.41" evidence="3"/>